<dbReference type="EMBL" id="DS113955">
    <property type="protein sequence ID" value="EAX92651.1"/>
    <property type="molecule type" value="Genomic_DNA"/>
</dbReference>
<dbReference type="Gene3D" id="3.80.10.10">
    <property type="entry name" value="Ribonuclease Inhibitor"/>
    <property type="match status" value="2"/>
</dbReference>
<keyword evidence="3" id="KW-0732">Signal</keyword>
<evidence type="ECO:0000256" key="1">
    <source>
        <dbReference type="SAM" id="MobiDB-lite"/>
    </source>
</evidence>
<feature type="transmembrane region" description="Helical" evidence="2">
    <location>
        <begin position="518"/>
        <end position="540"/>
    </location>
</feature>
<evidence type="ECO:0000256" key="3">
    <source>
        <dbReference type="SAM" id="SignalP"/>
    </source>
</evidence>
<dbReference type="SUPFAM" id="SSF52058">
    <property type="entry name" value="L domain-like"/>
    <property type="match status" value="1"/>
</dbReference>
<keyword evidence="5" id="KW-1185">Reference proteome</keyword>
<dbReference type="InterPro" id="IPR032675">
    <property type="entry name" value="LRR_dom_sf"/>
</dbReference>
<dbReference type="InterPro" id="IPR026906">
    <property type="entry name" value="LRR_5"/>
</dbReference>
<feature type="compositionally biased region" description="Low complexity" evidence="1">
    <location>
        <begin position="481"/>
        <end position="500"/>
    </location>
</feature>
<dbReference type="Pfam" id="PF13306">
    <property type="entry name" value="LRR_5"/>
    <property type="match status" value="2"/>
</dbReference>
<feature type="compositionally biased region" description="Basic and acidic residues" evidence="1">
    <location>
        <begin position="471"/>
        <end position="480"/>
    </location>
</feature>
<dbReference type="InterPro" id="IPR053139">
    <property type="entry name" value="Surface_bspA-like"/>
</dbReference>
<organism evidence="4 5">
    <name type="scientific">Trichomonas vaginalis (strain ATCC PRA-98 / G3)</name>
    <dbReference type="NCBI Taxonomy" id="412133"/>
    <lineage>
        <taxon>Eukaryota</taxon>
        <taxon>Metamonada</taxon>
        <taxon>Parabasalia</taxon>
        <taxon>Trichomonadida</taxon>
        <taxon>Trichomonadidae</taxon>
        <taxon>Trichomonas</taxon>
    </lineage>
</organism>
<keyword evidence="2" id="KW-0812">Transmembrane</keyword>
<dbReference type="PANTHER" id="PTHR45661:SF3">
    <property type="entry name" value="IG-LIKE DOMAIN-CONTAINING PROTEIN"/>
    <property type="match status" value="1"/>
</dbReference>
<dbReference type="VEuPathDB" id="TrichDB:TVAG_349980"/>
<keyword evidence="2" id="KW-0472">Membrane</keyword>
<reference evidence="4" key="2">
    <citation type="journal article" date="2007" name="Science">
        <title>Draft genome sequence of the sexually transmitted pathogen Trichomonas vaginalis.</title>
        <authorList>
            <person name="Carlton J.M."/>
            <person name="Hirt R.P."/>
            <person name="Silva J.C."/>
            <person name="Delcher A.L."/>
            <person name="Schatz M."/>
            <person name="Zhao Q."/>
            <person name="Wortman J.R."/>
            <person name="Bidwell S.L."/>
            <person name="Alsmark U.C.M."/>
            <person name="Besteiro S."/>
            <person name="Sicheritz-Ponten T."/>
            <person name="Noel C.J."/>
            <person name="Dacks J.B."/>
            <person name="Foster P.G."/>
            <person name="Simillion C."/>
            <person name="Van de Peer Y."/>
            <person name="Miranda-Saavedra D."/>
            <person name="Barton G.J."/>
            <person name="Westrop G.D."/>
            <person name="Mueller S."/>
            <person name="Dessi D."/>
            <person name="Fiori P.L."/>
            <person name="Ren Q."/>
            <person name="Paulsen I."/>
            <person name="Zhang H."/>
            <person name="Bastida-Corcuera F.D."/>
            <person name="Simoes-Barbosa A."/>
            <person name="Brown M.T."/>
            <person name="Hayes R.D."/>
            <person name="Mukherjee M."/>
            <person name="Okumura C.Y."/>
            <person name="Schneider R."/>
            <person name="Smith A.J."/>
            <person name="Vanacova S."/>
            <person name="Villalvazo M."/>
            <person name="Haas B.J."/>
            <person name="Pertea M."/>
            <person name="Feldblyum T.V."/>
            <person name="Utterback T.R."/>
            <person name="Shu C.L."/>
            <person name="Osoegawa K."/>
            <person name="de Jong P.J."/>
            <person name="Hrdy I."/>
            <person name="Horvathova L."/>
            <person name="Zubacova Z."/>
            <person name="Dolezal P."/>
            <person name="Malik S.B."/>
            <person name="Logsdon J.M. Jr."/>
            <person name="Henze K."/>
            <person name="Gupta A."/>
            <person name="Wang C.C."/>
            <person name="Dunne R.L."/>
            <person name="Upcroft J.A."/>
            <person name="Upcroft P."/>
            <person name="White O."/>
            <person name="Salzberg S.L."/>
            <person name="Tang P."/>
            <person name="Chiu C.-H."/>
            <person name="Lee Y.-S."/>
            <person name="Embley T.M."/>
            <person name="Coombs G.H."/>
            <person name="Mottram J.C."/>
            <person name="Tachezy J."/>
            <person name="Fraser-Liggett C.M."/>
            <person name="Johnson P.J."/>
        </authorList>
    </citation>
    <scope>NUCLEOTIDE SEQUENCE [LARGE SCALE GENOMIC DNA]</scope>
    <source>
        <strain evidence="4">G3</strain>
    </source>
</reference>
<keyword evidence="2" id="KW-1133">Transmembrane helix</keyword>
<evidence type="ECO:0000313" key="5">
    <source>
        <dbReference type="Proteomes" id="UP000001542"/>
    </source>
</evidence>
<evidence type="ECO:0000313" key="4">
    <source>
        <dbReference type="EMBL" id="EAX92651.1"/>
    </source>
</evidence>
<feature type="signal peptide" evidence="3">
    <location>
        <begin position="1"/>
        <end position="19"/>
    </location>
</feature>
<sequence>MLCLLFYTLCAGRCPPGQTIRIPEGTTSIADRQYEYCVTVDTLIMPDTVTSIGALAFDTNPIKKVTLSKNLISIGYAAFRNAGFEEIVIPDGVTVLNQETFYGCSSLKKVTLPKNLKSIHTRCFGKTIVEELVFPYGLQYIGYEITEENRCLKRVVIPDSCTSIIFYAFAGCSGLQEIILPKGIKALNESLFSGTALRNCTIPDTVEIIGPSCFSRTDLKTISIPPKVIQIGKNAFYKCWALESITFEGNNLKEIGQLAFSHCGRLKRLTFPSSLVNVSMDVCEECNVLRTVVIQCDLKAFVYYGDTLSYGHFTELKTLVYESNTPIPERNNFSIFRIQTLIINNSNLESMGDIPDAYRLSTIVIVDPSSKFTFSPSLRKDITLNISISRSIKGFTENVFENVSIDTFIYCGKSISDNSFLKNSKGFKKVITSSAFRGETIGGVKISEKTDQCTQLIPFEVKYQEESGSEEPEKTNEPEKSSPATASSNNNNQDNSGGNNEENDSSKDGKGKGKGGKIAGGIIGAILILAAIAVIAFFIYKYKIHKSENDSEEQHVELSLV</sequence>
<dbReference type="RefSeq" id="XP_001305581.1">
    <property type="nucleotide sequence ID" value="XM_001305580.1"/>
</dbReference>
<feature type="chain" id="PRO_5002643801" evidence="3">
    <location>
        <begin position="20"/>
        <end position="561"/>
    </location>
</feature>
<dbReference type="AlphaFoldDB" id="A2FR21"/>
<name>A2FR21_TRIV3</name>
<dbReference type="InParanoid" id="A2FR21"/>
<dbReference type="STRING" id="5722.A2FR21"/>
<proteinExistence type="predicted"/>
<dbReference type="KEGG" id="tva:4750364"/>
<reference evidence="4" key="1">
    <citation type="submission" date="2006-10" db="EMBL/GenBank/DDBJ databases">
        <authorList>
            <person name="Amadeo P."/>
            <person name="Zhao Q."/>
            <person name="Wortman J."/>
            <person name="Fraser-Liggett C."/>
            <person name="Carlton J."/>
        </authorList>
    </citation>
    <scope>NUCLEOTIDE SEQUENCE</scope>
    <source>
        <strain evidence="4">G3</strain>
    </source>
</reference>
<protein>
    <submittedName>
        <fullName evidence="4">Surface antigen Bsp, putative</fullName>
    </submittedName>
</protein>
<dbReference type="Proteomes" id="UP000001542">
    <property type="component" value="Unassembled WGS sequence"/>
</dbReference>
<dbReference type="SMR" id="A2FR21"/>
<gene>
    <name evidence="4" type="ORF">TVAG_349980</name>
</gene>
<dbReference type="VEuPathDB" id="TrichDB:TVAGG3_0415940"/>
<accession>A2FR21</accession>
<dbReference type="PANTHER" id="PTHR45661">
    <property type="entry name" value="SURFACE ANTIGEN"/>
    <property type="match status" value="1"/>
</dbReference>
<feature type="region of interest" description="Disordered" evidence="1">
    <location>
        <begin position="464"/>
        <end position="514"/>
    </location>
</feature>
<evidence type="ECO:0000256" key="2">
    <source>
        <dbReference type="SAM" id="Phobius"/>
    </source>
</evidence>